<reference evidence="2 3" key="1">
    <citation type="submission" date="2024-01" db="EMBL/GenBank/DDBJ databases">
        <title>Draft genome sequences of nine bacterial species from freshwater ponds near Washington, DC.</title>
        <authorList>
            <person name="Pavloudi C."/>
            <person name="Oliver L."/>
            <person name="Slattery K."/>
            <person name="Lissner G."/>
            <person name="Saw J.H."/>
        </authorList>
    </citation>
    <scope>NUCLEOTIDE SEQUENCE [LARGE SCALE GENOMIC DNA]</scope>
    <source>
        <strain evidence="3">TB1-E2</strain>
    </source>
</reference>
<proteinExistence type="predicted"/>
<dbReference type="RefSeq" id="WP_319993071.1">
    <property type="nucleotide sequence ID" value="NZ_CP142523.1"/>
</dbReference>
<feature type="chain" id="PRO_5046252730" evidence="1">
    <location>
        <begin position="26"/>
        <end position="166"/>
    </location>
</feature>
<keyword evidence="3" id="KW-1185">Reference proteome</keyword>
<evidence type="ECO:0000313" key="2">
    <source>
        <dbReference type="EMBL" id="WWO49061.1"/>
    </source>
</evidence>
<feature type="signal peptide" evidence="1">
    <location>
        <begin position="1"/>
        <end position="25"/>
    </location>
</feature>
<evidence type="ECO:0000313" key="3">
    <source>
        <dbReference type="Proteomes" id="UP001373909"/>
    </source>
</evidence>
<keyword evidence="1" id="KW-0732">Signal</keyword>
<name>A0ABZ2GXD5_9BURK</name>
<dbReference type="InterPro" id="IPR021733">
    <property type="entry name" value="DUF3304"/>
</dbReference>
<evidence type="ECO:0000256" key="1">
    <source>
        <dbReference type="SAM" id="SignalP"/>
    </source>
</evidence>
<dbReference type="Proteomes" id="UP001373909">
    <property type="component" value="Chromosome"/>
</dbReference>
<dbReference type="EMBL" id="CP142523">
    <property type="protein sequence ID" value="WWO49061.1"/>
    <property type="molecule type" value="Genomic_DNA"/>
</dbReference>
<dbReference type="Pfam" id="PF11745">
    <property type="entry name" value="DUF3304"/>
    <property type="match status" value="1"/>
</dbReference>
<organism evidence="2 3">
    <name type="scientific">Janthinobacterium aestuarii</name>
    <dbReference type="NCBI Taxonomy" id="2985511"/>
    <lineage>
        <taxon>Bacteria</taxon>
        <taxon>Pseudomonadati</taxon>
        <taxon>Pseudomonadota</taxon>
        <taxon>Betaproteobacteria</taxon>
        <taxon>Burkholderiales</taxon>
        <taxon>Oxalobacteraceae</taxon>
        <taxon>Janthinobacterium</taxon>
    </lineage>
</organism>
<accession>A0ABZ2GXD5</accession>
<sequence>MIKRLFPRNLINVFLCIFMAFSNTACGKEKMDLTVNLSAYNHTENGIGGYVVTLSNGSRVEAGFLAPGKGGGGMTCCLSLPTIWRPGMTANIIMSSIENGKEIHVEESVPVPKYTAGDAGMFIVHFLHNGSYKVFVTRYLLGHRKYPLYGKEAELQQGEPLEIIWE</sequence>
<protein>
    <submittedName>
        <fullName evidence="2">DUF3304 domain-containing protein</fullName>
    </submittedName>
</protein>
<gene>
    <name evidence="2" type="ORF">OPV09_13520</name>
</gene>